<evidence type="ECO:0000256" key="5">
    <source>
        <dbReference type="ARBA" id="ARBA00023125"/>
    </source>
</evidence>
<dbReference type="Pfam" id="PF02721">
    <property type="entry name" value="DUF223"/>
    <property type="match status" value="2"/>
</dbReference>
<evidence type="ECO:0000256" key="6">
    <source>
        <dbReference type="SAM" id="MobiDB-lite"/>
    </source>
</evidence>
<dbReference type="Proteomes" id="UP000824890">
    <property type="component" value="Unassembled WGS sequence"/>
</dbReference>
<dbReference type="InterPro" id="IPR003871">
    <property type="entry name" value="RFA1B/D_OB_1st"/>
</dbReference>
<dbReference type="SUPFAM" id="SSF50249">
    <property type="entry name" value="Nucleic acid-binding proteins"/>
    <property type="match status" value="3"/>
</dbReference>
<dbReference type="CDD" id="cd04480">
    <property type="entry name" value="RPA1_DBD_A_like"/>
    <property type="match status" value="1"/>
</dbReference>
<feature type="compositionally biased region" description="Low complexity" evidence="6">
    <location>
        <begin position="423"/>
        <end position="435"/>
    </location>
</feature>
<evidence type="ECO:0000313" key="9">
    <source>
        <dbReference type="EMBL" id="KAH0858009.1"/>
    </source>
</evidence>
<dbReference type="CDD" id="cd04476">
    <property type="entry name" value="RPA1_DBD_C"/>
    <property type="match status" value="1"/>
</dbReference>
<evidence type="ECO:0000259" key="8">
    <source>
        <dbReference type="Pfam" id="PF08646"/>
    </source>
</evidence>
<evidence type="ECO:0000256" key="4">
    <source>
        <dbReference type="ARBA" id="ARBA00022833"/>
    </source>
</evidence>
<dbReference type="Pfam" id="PF08646">
    <property type="entry name" value="Rep_fac-A_C"/>
    <property type="match status" value="1"/>
</dbReference>
<feature type="domain" description="Replication protein A 70 kDa DNA-binding subunit B/D first OB fold" evidence="7">
    <location>
        <begin position="7"/>
        <end position="49"/>
    </location>
</feature>
<feature type="compositionally biased region" description="Low complexity" evidence="6">
    <location>
        <begin position="654"/>
        <end position="690"/>
    </location>
</feature>
<dbReference type="PANTHER" id="PTHR47165:SF4">
    <property type="entry name" value="OS03G0429900 PROTEIN"/>
    <property type="match status" value="1"/>
</dbReference>
<feature type="region of interest" description="Disordered" evidence="6">
    <location>
        <begin position="654"/>
        <end position="693"/>
    </location>
</feature>
<feature type="compositionally biased region" description="Basic and acidic residues" evidence="6">
    <location>
        <begin position="489"/>
        <end position="498"/>
    </location>
</feature>
<dbReference type="CDD" id="cd04481">
    <property type="entry name" value="RPA1_DBD_B_like"/>
    <property type="match status" value="2"/>
</dbReference>
<evidence type="ECO:0000256" key="1">
    <source>
        <dbReference type="ARBA" id="ARBA00005690"/>
    </source>
</evidence>
<protein>
    <submittedName>
        <fullName evidence="9">Uncharacterized protein</fullName>
    </submittedName>
</protein>
<keyword evidence="10" id="KW-1185">Reference proteome</keyword>
<proteinExistence type="inferred from homology"/>
<dbReference type="InterPro" id="IPR012340">
    <property type="entry name" value="NA-bd_OB-fold"/>
</dbReference>
<comment type="similarity">
    <text evidence="1">Belongs to the replication factor A protein 1 family.</text>
</comment>
<keyword evidence="3" id="KW-0863">Zinc-finger</keyword>
<evidence type="ECO:0000313" key="10">
    <source>
        <dbReference type="Proteomes" id="UP000824890"/>
    </source>
</evidence>
<keyword evidence="5" id="KW-0238">DNA-binding</keyword>
<accession>A0ABQ7XQ27</accession>
<feature type="domain" description="Replication protein A 70 kDa DNA-binding subunit B/D first OB fold" evidence="7">
    <location>
        <begin position="698"/>
        <end position="785"/>
    </location>
</feature>
<comment type="caution">
    <text evidence="9">The sequence shown here is derived from an EMBL/GenBank/DDBJ whole genome shotgun (WGS) entry which is preliminary data.</text>
</comment>
<dbReference type="InterPro" id="IPR013955">
    <property type="entry name" value="Rep_factor-A_C"/>
</dbReference>
<evidence type="ECO:0000259" key="7">
    <source>
        <dbReference type="Pfam" id="PF02721"/>
    </source>
</evidence>
<keyword evidence="2" id="KW-0479">Metal-binding</keyword>
<dbReference type="InterPro" id="IPR047192">
    <property type="entry name" value="Euk_RPA1_DBD_C"/>
</dbReference>
<reference evidence="9 10" key="1">
    <citation type="submission" date="2021-05" db="EMBL/GenBank/DDBJ databases">
        <title>Genome Assembly of Synthetic Allotetraploid Brassica napus Reveals Homoeologous Exchanges between Subgenomes.</title>
        <authorList>
            <person name="Davis J.T."/>
        </authorList>
    </citation>
    <scope>NUCLEOTIDE SEQUENCE [LARGE SCALE GENOMIC DNA]</scope>
    <source>
        <strain evidence="10">cv. Da-Ae</strain>
        <tissue evidence="9">Seedling</tissue>
    </source>
</reference>
<dbReference type="EMBL" id="JAGKQM010000019">
    <property type="protein sequence ID" value="KAH0858009.1"/>
    <property type="molecule type" value="Genomic_DNA"/>
</dbReference>
<gene>
    <name evidence="9" type="ORF">HID58_086270</name>
</gene>
<feature type="non-terminal residue" evidence="9">
    <location>
        <position position="1"/>
    </location>
</feature>
<feature type="region of interest" description="Disordered" evidence="6">
    <location>
        <begin position="421"/>
        <end position="447"/>
    </location>
</feature>
<feature type="domain" description="Replication factor A C-terminal" evidence="8">
    <location>
        <begin position="244"/>
        <end position="385"/>
    </location>
</feature>
<feature type="region of interest" description="Disordered" evidence="6">
    <location>
        <begin position="474"/>
        <end position="516"/>
    </location>
</feature>
<dbReference type="Gene3D" id="2.40.50.140">
    <property type="entry name" value="Nucleic acid-binding proteins"/>
    <property type="match status" value="3"/>
</dbReference>
<name>A0ABQ7XQ27_BRANA</name>
<evidence type="ECO:0000256" key="3">
    <source>
        <dbReference type="ARBA" id="ARBA00022771"/>
    </source>
</evidence>
<sequence length="923" mass="104405">TSLMAGFNPVADLKPFKSMWKIRVKIIRLWKQFTAAGGLTIEMVLIDANISFLATTRVKICEDLPRAINGFQPVNYREILDGTLNSNHLVDVIGQVVEVSQVDVLSVNGKDTQKITLELRDLEDVRLPLVLWGSFASDVSNEMQTRRDEALICVLRFGKIKVWKDERSISNAYNVSDVSLNPYMTEVEEFKSKLPKDELCLAIVESKPVGQVLGVSDKDDFFVHTTRKTIAELSESRQVEKCIVMCTIAAIDSDMGWYYLSCKVCSKKVVQVPNDTLDDGEDENELMFNYYCNKCKCYNPKLLPRYKLHLVVLDNTGNSKFFLFDNLALQLLHQPCIELTGPISDEIHGPDVIPLELQNLVGKTYLFKIQIERENYVYKHETYKVLKIVTNLEMISEFDLPASPKVPRLCLAPSTSALSEAPEGSLMLSGGSSEEVNPTELTPSKRRVSTVVNLEEEFDRNSVTKTACTVRVKKEKSEKNMNRNKHKAGKENVSDIRPPKRRKLDTKSSIKSPEMVQPEENRAMLGEITNQAYNEQRDARTKRFNILRQKRKFSETNPTPTKPKQLNIQPSILLSAASESSENHYIIESHIATANIGNPPKKRIQRHQERIHEGFKFTAKATTQPASSFFKNNSCGTSSVSQCTVDTTQPTLTRPTRQFPCKLSSQRTTPQPSSQNRWSGKSIISSVDSDSSGKKQPAIRVKIVRTWMSPFGLIRPNTCMVFGDEKGSMIEATFPWGVVLPYEINLDEGDWFEILDFKLIHASGLIRTTRSKYHINLTHDSVVTKIQPITECNFLFCASYKTILRGLYHPKFCIGLCGALVEVGDIEDFPEAQANQFNHGNQPSIRFTQVKCVAYGSLAEKLYEYWSSTTANVVVCVLKLWRIEWGNGRFRCLTNIEGCSDILFDPEIPEIHYFKSIGYHSGT</sequence>
<evidence type="ECO:0000256" key="2">
    <source>
        <dbReference type="ARBA" id="ARBA00022723"/>
    </source>
</evidence>
<keyword evidence="4" id="KW-0862">Zinc</keyword>
<organism evidence="9 10">
    <name type="scientific">Brassica napus</name>
    <name type="common">Rape</name>
    <dbReference type="NCBI Taxonomy" id="3708"/>
    <lineage>
        <taxon>Eukaryota</taxon>
        <taxon>Viridiplantae</taxon>
        <taxon>Streptophyta</taxon>
        <taxon>Embryophyta</taxon>
        <taxon>Tracheophyta</taxon>
        <taxon>Spermatophyta</taxon>
        <taxon>Magnoliopsida</taxon>
        <taxon>eudicotyledons</taxon>
        <taxon>Gunneridae</taxon>
        <taxon>Pentapetalae</taxon>
        <taxon>rosids</taxon>
        <taxon>malvids</taxon>
        <taxon>Brassicales</taxon>
        <taxon>Brassicaceae</taxon>
        <taxon>Brassiceae</taxon>
        <taxon>Brassica</taxon>
    </lineage>
</organism>
<dbReference type="PANTHER" id="PTHR47165">
    <property type="entry name" value="OS03G0429900 PROTEIN"/>
    <property type="match status" value="1"/>
</dbReference>